<organism evidence="1 2">
    <name type="scientific">Gossypium trilobum</name>
    <dbReference type="NCBI Taxonomy" id="34281"/>
    <lineage>
        <taxon>Eukaryota</taxon>
        <taxon>Viridiplantae</taxon>
        <taxon>Streptophyta</taxon>
        <taxon>Embryophyta</taxon>
        <taxon>Tracheophyta</taxon>
        <taxon>Spermatophyta</taxon>
        <taxon>Magnoliopsida</taxon>
        <taxon>eudicotyledons</taxon>
        <taxon>Gunneridae</taxon>
        <taxon>Pentapetalae</taxon>
        <taxon>rosids</taxon>
        <taxon>malvids</taxon>
        <taxon>Malvales</taxon>
        <taxon>Malvaceae</taxon>
        <taxon>Malvoideae</taxon>
        <taxon>Gossypium</taxon>
    </lineage>
</organism>
<protein>
    <submittedName>
        <fullName evidence="1">Uncharacterized protein</fullName>
    </submittedName>
</protein>
<proteinExistence type="predicted"/>
<evidence type="ECO:0000313" key="1">
    <source>
        <dbReference type="EMBL" id="MBA0774248.1"/>
    </source>
</evidence>
<evidence type="ECO:0000313" key="2">
    <source>
        <dbReference type="Proteomes" id="UP000593568"/>
    </source>
</evidence>
<reference evidence="1 2" key="1">
    <citation type="journal article" date="2019" name="Genome Biol. Evol.">
        <title>Insights into the evolution of the New World diploid cottons (Gossypium, subgenus Houzingenia) based on genome sequencing.</title>
        <authorList>
            <person name="Grover C.E."/>
            <person name="Arick M.A. 2nd"/>
            <person name="Thrash A."/>
            <person name="Conover J.L."/>
            <person name="Sanders W.S."/>
            <person name="Peterson D.G."/>
            <person name="Frelichowski J.E."/>
            <person name="Scheffler J.A."/>
            <person name="Scheffler B.E."/>
            <person name="Wendel J.F."/>
        </authorList>
    </citation>
    <scope>NUCLEOTIDE SEQUENCE [LARGE SCALE GENOMIC DNA]</scope>
    <source>
        <strain evidence="1">8</strain>
        <tissue evidence="1">Leaf</tissue>
    </source>
</reference>
<accession>A0A7J9EN19</accession>
<dbReference type="Proteomes" id="UP000593568">
    <property type="component" value="Unassembled WGS sequence"/>
</dbReference>
<keyword evidence="2" id="KW-1185">Reference proteome</keyword>
<name>A0A7J9EN19_9ROSI</name>
<sequence length="17" mass="2021">MEIADFPSHFLKEIRST</sequence>
<gene>
    <name evidence="1" type="ORF">Gotri_009469</name>
</gene>
<comment type="caution">
    <text evidence="1">The sequence shown here is derived from an EMBL/GenBank/DDBJ whole genome shotgun (WGS) entry which is preliminary data.</text>
</comment>
<dbReference type="AlphaFoldDB" id="A0A7J9EN19"/>
<dbReference type="EMBL" id="JABEZW010000009">
    <property type="protein sequence ID" value="MBA0774248.1"/>
    <property type="molecule type" value="Genomic_DNA"/>
</dbReference>